<sequence length="145" mass="14457">MSITEGSFTKACASSSVLFSTETCSSAFTLSSTLLEESSFTLSSSSSCLTGSVSLASLPLVKSSLPDIVPLETTVSSVGMTCAIVVISISGVGLQNGSVRGSFAPNNPSAPLHIGKAAAGLFLPESESAPSGSGCTSCNGFSRAF</sequence>
<accession>A0A0A9EZ66</accession>
<organism evidence="1">
    <name type="scientific">Arundo donax</name>
    <name type="common">Giant reed</name>
    <name type="synonym">Donax arundinaceus</name>
    <dbReference type="NCBI Taxonomy" id="35708"/>
    <lineage>
        <taxon>Eukaryota</taxon>
        <taxon>Viridiplantae</taxon>
        <taxon>Streptophyta</taxon>
        <taxon>Embryophyta</taxon>
        <taxon>Tracheophyta</taxon>
        <taxon>Spermatophyta</taxon>
        <taxon>Magnoliopsida</taxon>
        <taxon>Liliopsida</taxon>
        <taxon>Poales</taxon>
        <taxon>Poaceae</taxon>
        <taxon>PACMAD clade</taxon>
        <taxon>Arundinoideae</taxon>
        <taxon>Arundineae</taxon>
        <taxon>Arundo</taxon>
    </lineage>
</organism>
<evidence type="ECO:0000313" key="1">
    <source>
        <dbReference type="EMBL" id="JAE05382.1"/>
    </source>
</evidence>
<reference evidence="1" key="1">
    <citation type="submission" date="2014-09" db="EMBL/GenBank/DDBJ databases">
        <authorList>
            <person name="Magalhaes I.L.F."/>
            <person name="Oliveira U."/>
            <person name="Santos F.R."/>
            <person name="Vidigal T.H.D.A."/>
            <person name="Brescovit A.D."/>
            <person name="Santos A.J."/>
        </authorList>
    </citation>
    <scope>NUCLEOTIDE SEQUENCE</scope>
    <source>
        <tissue evidence="1">Shoot tissue taken approximately 20 cm above the soil surface</tissue>
    </source>
</reference>
<dbReference type="AlphaFoldDB" id="A0A0A9EZ66"/>
<reference evidence="1" key="2">
    <citation type="journal article" date="2015" name="Data Brief">
        <title>Shoot transcriptome of the giant reed, Arundo donax.</title>
        <authorList>
            <person name="Barrero R.A."/>
            <person name="Guerrero F.D."/>
            <person name="Moolhuijzen P."/>
            <person name="Goolsby J.A."/>
            <person name="Tidwell J."/>
            <person name="Bellgard S.E."/>
            <person name="Bellgard M.I."/>
        </authorList>
    </citation>
    <scope>NUCLEOTIDE SEQUENCE</scope>
    <source>
        <tissue evidence="1">Shoot tissue taken approximately 20 cm above the soil surface</tissue>
    </source>
</reference>
<protein>
    <submittedName>
        <fullName evidence="1">Uncharacterized protein</fullName>
    </submittedName>
</protein>
<proteinExistence type="predicted"/>
<name>A0A0A9EZ66_ARUDO</name>
<dbReference type="EMBL" id="GBRH01192514">
    <property type="protein sequence ID" value="JAE05382.1"/>
    <property type="molecule type" value="Transcribed_RNA"/>
</dbReference>